<comment type="caution">
    <text evidence="3">The sequence shown here is derived from an EMBL/GenBank/DDBJ whole genome shotgun (WGS) entry which is preliminary data.</text>
</comment>
<evidence type="ECO:0000259" key="2">
    <source>
        <dbReference type="Pfam" id="PF05239"/>
    </source>
</evidence>
<keyword evidence="4" id="KW-1185">Reference proteome</keyword>
<dbReference type="Proteomes" id="UP000578569">
    <property type="component" value="Unassembled WGS sequence"/>
</dbReference>
<dbReference type="InterPro" id="IPR011033">
    <property type="entry name" value="PRC_barrel-like_sf"/>
</dbReference>
<keyword evidence="1" id="KW-0732">Signal</keyword>
<sequence>MIAGEKDGVTMFKHLPIALALGGLATLPAAAQVVSGVPQAKVNVGVGAGAKIKTPPANADARARANADTQVDTKVEMPDPMVQQRATSQGKAHANVWGLANASGNSALAALGVDLSAVTTGSAVVDGDGAAIGSVSDLIVNEKTGAVVGLEVTLENGDVVEIPASKLAISGEVITTTYLAGE</sequence>
<dbReference type="EMBL" id="JACICF010000001">
    <property type="protein sequence ID" value="MBB3763357.1"/>
    <property type="molecule type" value="Genomic_DNA"/>
</dbReference>
<dbReference type="SUPFAM" id="SSF50346">
    <property type="entry name" value="PRC-barrel domain"/>
    <property type="match status" value="1"/>
</dbReference>
<dbReference type="AlphaFoldDB" id="A0A839YZZ8"/>
<dbReference type="InterPro" id="IPR027275">
    <property type="entry name" value="PRC-brl_dom"/>
</dbReference>
<evidence type="ECO:0000313" key="4">
    <source>
        <dbReference type="Proteomes" id="UP000578569"/>
    </source>
</evidence>
<dbReference type="Pfam" id="PF05239">
    <property type="entry name" value="PRC"/>
    <property type="match status" value="1"/>
</dbReference>
<evidence type="ECO:0000313" key="3">
    <source>
        <dbReference type="EMBL" id="MBB3763357.1"/>
    </source>
</evidence>
<accession>A0A839YZZ8</accession>
<feature type="domain" description="PRC-barrel" evidence="2">
    <location>
        <begin position="121"/>
        <end position="177"/>
    </location>
</feature>
<protein>
    <recommendedName>
        <fullName evidence="2">PRC-barrel domain-containing protein</fullName>
    </recommendedName>
</protein>
<feature type="signal peptide" evidence="1">
    <location>
        <begin position="1"/>
        <end position="31"/>
    </location>
</feature>
<proteinExistence type="predicted"/>
<organism evidence="3 4">
    <name type="scientific">Sphingomicrobium lutaoense</name>
    <dbReference type="NCBI Taxonomy" id="515949"/>
    <lineage>
        <taxon>Bacteria</taxon>
        <taxon>Pseudomonadati</taxon>
        <taxon>Pseudomonadota</taxon>
        <taxon>Alphaproteobacteria</taxon>
        <taxon>Sphingomonadales</taxon>
        <taxon>Sphingomonadaceae</taxon>
        <taxon>Sphingomicrobium</taxon>
    </lineage>
</organism>
<feature type="chain" id="PRO_5032979245" description="PRC-barrel domain-containing protein" evidence="1">
    <location>
        <begin position="32"/>
        <end position="182"/>
    </location>
</feature>
<evidence type="ECO:0000256" key="1">
    <source>
        <dbReference type="SAM" id="SignalP"/>
    </source>
</evidence>
<gene>
    <name evidence="3" type="ORF">FHS50_000380</name>
</gene>
<dbReference type="RefSeq" id="WP_183932710.1">
    <property type="nucleotide sequence ID" value="NZ_JACICF010000001.1"/>
</dbReference>
<dbReference type="Gene3D" id="2.30.30.240">
    <property type="entry name" value="PRC-barrel domain"/>
    <property type="match status" value="1"/>
</dbReference>
<name>A0A839YZZ8_9SPHN</name>
<reference evidence="3 4" key="1">
    <citation type="submission" date="2020-08" db="EMBL/GenBank/DDBJ databases">
        <title>Genomic Encyclopedia of Type Strains, Phase IV (KMG-IV): sequencing the most valuable type-strain genomes for metagenomic binning, comparative biology and taxonomic classification.</title>
        <authorList>
            <person name="Goeker M."/>
        </authorList>
    </citation>
    <scope>NUCLEOTIDE SEQUENCE [LARGE SCALE GENOMIC DNA]</scope>
    <source>
        <strain evidence="3 4">DSM 24194</strain>
    </source>
</reference>